<evidence type="ECO:0000313" key="2">
    <source>
        <dbReference type="EMBL" id="KKL62591.1"/>
    </source>
</evidence>
<accession>A0A0F9E8L1</accession>
<keyword evidence="1" id="KW-0812">Transmembrane</keyword>
<gene>
    <name evidence="2" type="ORF">LCGC14_2183680</name>
</gene>
<sequence length="559" mass="61730">MTKPKLILILCILILLSSLVSATNTIFCYQESANDSTQFAQDFAIGPPNEPNNISNGNCNQVFNGTYSFTSGFVNSGVAIDGNWTQQASGAGENMSINYTKPPKAFNAIWFTKASAGQFVRNTTIPDICFDAYPDKIRLEARLSSAAALNAFCWNTTDFLSIGQIGNSNTIVEEAIWWNVTVGIDDCTLYNITVLRITGKDEETNEDVNTTLNIFLEPIFSTGTSNSYELSGKTNYTFCADKNYSINAIMEYGDGTIYTDRKYYLNNFSIDISTISNVFLYHLNNTKASEIVFTVFDTTTGDRVKDVFIKILRYYPGENLFRIVEIAKTDEVGQSLGKMILADVFYKFIIESPAGTVKLDTGVLRILSLTRSFGISFVEDVLAVWDKIHGVSYLTTCTKGTKTCRVTWIDSSNIVQSVTLEVWRVTGLADTLLSSQTTTASAGTISYTVVEDTATNTYEARAFARSTNPSDWSFGRARFFDSDNPFFTDPANRLASLFPLFLLMVVITFALIDWGVVGIVIGSLLGMVVGSITGILPISPFYLISFILMAVILIYKLSK</sequence>
<name>A0A0F9E8L1_9ZZZZ</name>
<proteinExistence type="predicted"/>
<dbReference type="EMBL" id="LAZR01028443">
    <property type="protein sequence ID" value="KKL62591.1"/>
    <property type="molecule type" value="Genomic_DNA"/>
</dbReference>
<evidence type="ECO:0000256" key="1">
    <source>
        <dbReference type="SAM" id="Phobius"/>
    </source>
</evidence>
<comment type="caution">
    <text evidence="2">The sequence shown here is derived from an EMBL/GenBank/DDBJ whole genome shotgun (WGS) entry which is preliminary data.</text>
</comment>
<protein>
    <submittedName>
        <fullName evidence="2">Uncharacterized protein</fullName>
    </submittedName>
</protein>
<keyword evidence="1" id="KW-1133">Transmembrane helix</keyword>
<organism evidence="2">
    <name type="scientific">marine sediment metagenome</name>
    <dbReference type="NCBI Taxonomy" id="412755"/>
    <lineage>
        <taxon>unclassified sequences</taxon>
        <taxon>metagenomes</taxon>
        <taxon>ecological metagenomes</taxon>
    </lineage>
</organism>
<reference evidence="2" key="1">
    <citation type="journal article" date="2015" name="Nature">
        <title>Complex archaea that bridge the gap between prokaryotes and eukaryotes.</title>
        <authorList>
            <person name="Spang A."/>
            <person name="Saw J.H."/>
            <person name="Jorgensen S.L."/>
            <person name="Zaremba-Niedzwiedzka K."/>
            <person name="Martijn J."/>
            <person name="Lind A.E."/>
            <person name="van Eijk R."/>
            <person name="Schleper C."/>
            <person name="Guy L."/>
            <person name="Ettema T.J."/>
        </authorList>
    </citation>
    <scope>NUCLEOTIDE SEQUENCE</scope>
</reference>
<keyword evidence="1" id="KW-0472">Membrane</keyword>
<dbReference type="AlphaFoldDB" id="A0A0F9E8L1"/>
<feature type="transmembrane region" description="Helical" evidence="1">
    <location>
        <begin position="541"/>
        <end position="558"/>
    </location>
</feature>